<keyword evidence="7 9" id="KW-0275">Fatty acid biosynthesis</keyword>
<protein>
    <recommendedName>
        <fullName evidence="3 9">Biotin carboxyl carrier protein of acetyl-CoA carboxylase</fullName>
    </recommendedName>
</protein>
<dbReference type="RefSeq" id="WP_213502606.1">
    <property type="nucleotide sequence ID" value="NZ_CP054856.1"/>
</dbReference>
<evidence type="ECO:0000256" key="4">
    <source>
        <dbReference type="ARBA" id="ARBA00022516"/>
    </source>
</evidence>
<reference evidence="11 12" key="1">
    <citation type="journal article" date="2021" name="Int. J. Syst. Evol. Microbiol.">
        <title>Novosphingobium decolorationis sp. nov., an aniline blue-decolourizing bacterium isolated from East Pacific sediment.</title>
        <authorList>
            <person name="Chen X."/>
            <person name="Dong B."/>
            <person name="Chen T."/>
            <person name="Ren N."/>
            <person name="Wang J."/>
            <person name="Xu Y."/>
            <person name="Yang J."/>
            <person name="Zhu S."/>
            <person name="Chen J."/>
        </authorList>
    </citation>
    <scope>NUCLEOTIDE SEQUENCE [LARGE SCALE GENOMIC DNA]</scope>
    <source>
        <strain evidence="11 12">502str22</strain>
    </source>
</reference>
<dbReference type="PANTHER" id="PTHR45266">
    <property type="entry name" value="OXALOACETATE DECARBOXYLASE ALPHA CHAIN"/>
    <property type="match status" value="1"/>
</dbReference>
<evidence type="ECO:0000256" key="9">
    <source>
        <dbReference type="RuleBase" id="RU364072"/>
    </source>
</evidence>
<keyword evidence="5 9" id="KW-0276">Fatty acid metabolism</keyword>
<organism evidence="11 12">
    <name type="scientific">Novosphingobium decolorationis</name>
    <dbReference type="NCBI Taxonomy" id="2698673"/>
    <lineage>
        <taxon>Bacteria</taxon>
        <taxon>Pseudomonadati</taxon>
        <taxon>Pseudomonadota</taxon>
        <taxon>Alphaproteobacteria</taxon>
        <taxon>Sphingomonadales</taxon>
        <taxon>Sphingomonadaceae</taxon>
        <taxon>Novosphingobium</taxon>
    </lineage>
</organism>
<dbReference type="PROSITE" id="PS50968">
    <property type="entry name" value="BIOTINYL_LIPOYL"/>
    <property type="match status" value="1"/>
</dbReference>
<name>A0ABX8E2A0_9SPHN</name>
<dbReference type="InterPro" id="IPR011053">
    <property type="entry name" value="Single_hybrid_motif"/>
</dbReference>
<dbReference type="Gene3D" id="2.40.50.100">
    <property type="match status" value="1"/>
</dbReference>
<keyword evidence="12" id="KW-1185">Reference proteome</keyword>
<dbReference type="CDD" id="cd06850">
    <property type="entry name" value="biotinyl_domain"/>
    <property type="match status" value="1"/>
</dbReference>
<keyword evidence="6 9" id="KW-0443">Lipid metabolism</keyword>
<evidence type="ECO:0000256" key="6">
    <source>
        <dbReference type="ARBA" id="ARBA00023098"/>
    </source>
</evidence>
<dbReference type="PRINTS" id="PR01071">
    <property type="entry name" value="ACOABIOTINCC"/>
</dbReference>
<dbReference type="InterPro" id="IPR001249">
    <property type="entry name" value="AcCoA_biotinCC"/>
</dbReference>
<comment type="pathway">
    <text evidence="2 9">Lipid metabolism; fatty acid biosynthesis.</text>
</comment>
<dbReference type="Pfam" id="PF00364">
    <property type="entry name" value="Biotin_lipoyl"/>
    <property type="match status" value="1"/>
</dbReference>
<accession>A0ABX8E2A0</accession>
<proteinExistence type="predicted"/>
<evidence type="ECO:0000313" key="11">
    <source>
        <dbReference type="EMBL" id="QVM83257.1"/>
    </source>
</evidence>
<dbReference type="NCBIfam" id="TIGR00531">
    <property type="entry name" value="BCCP"/>
    <property type="match status" value="1"/>
</dbReference>
<keyword evidence="4 9" id="KW-0444">Lipid biosynthesis</keyword>
<gene>
    <name evidence="11" type="ORF">HT578_05635</name>
</gene>
<comment type="function">
    <text evidence="1 9">This protein is a component of the acetyl coenzyme A carboxylase complex; first, biotin carboxylase catalyzes the carboxylation of the carrier protein and then the transcarboxylase transfers the carboxyl group to form malonyl-CoA.</text>
</comment>
<dbReference type="Proteomes" id="UP000677126">
    <property type="component" value="Chromosome"/>
</dbReference>
<dbReference type="SUPFAM" id="SSF51230">
    <property type="entry name" value="Single hybrid motif"/>
    <property type="match status" value="1"/>
</dbReference>
<keyword evidence="11" id="KW-0436">Ligase</keyword>
<evidence type="ECO:0000259" key="10">
    <source>
        <dbReference type="PROSITE" id="PS50968"/>
    </source>
</evidence>
<dbReference type="GO" id="GO:0003989">
    <property type="term" value="F:acetyl-CoA carboxylase activity"/>
    <property type="evidence" value="ECO:0007669"/>
    <property type="project" value="UniProtKB-EC"/>
</dbReference>
<dbReference type="EMBL" id="CP054856">
    <property type="protein sequence ID" value="QVM83257.1"/>
    <property type="molecule type" value="Genomic_DNA"/>
</dbReference>
<dbReference type="InterPro" id="IPR001882">
    <property type="entry name" value="Biotin_BS"/>
</dbReference>
<evidence type="ECO:0000256" key="5">
    <source>
        <dbReference type="ARBA" id="ARBA00022832"/>
    </source>
</evidence>
<keyword evidence="8 9" id="KW-0092">Biotin</keyword>
<evidence type="ECO:0000313" key="12">
    <source>
        <dbReference type="Proteomes" id="UP000677126"/>
    </source>
</evidence>
<evidence type="ECO:0000256" key="8">
    <source>
        <dbReference type="ARBA" id="ARBA00023267"/>
    </source>
</evidence>
<sequence>MNIDSALVRELAELLAETGLSEIEVEDGERKIRVSRQMIQQMSATLPPVGYPAEAAAVPAAPAAAAAPAPAPEAPVDAVKSPMVGTAYMSAEPGAAPFISVGQSVKEGDVLLIVEAMKVMNQITAPKSGTIKAILVDNQQPVEFDQPLVVIG</sequence>
<evidence type="ECO:0000256" key="1">
    <source>
        <dbReference type="ARBA" id="ARBA00003761"/>
    </source>
</evidence>
<dbReference type="InterPro" id="IPR000089">
    <property type="entry name" value="Biotin_lipoyl"/>
</dbReference>
<evidence type="ECO:0000256" key="7">
    <source>
        <dbReference type="ARBA" id="ARBA00023160"/>
    </source>
</evidence>
<feature type="domain" description="Lipoyl-binding" evidence="10">
    <location>
        <begin position="76"/>
        <end position="152"/>
    </location>
</feature>
<dbReference type="PANTHER" id="PTHR45266:SF3">
    <property type="entry name" value="OXALOACETATE DECARBOXYLASE ALPHA CHAIN"/>
    <property type="match status" value="1"/>
</dbReference>
<evidence type="ECO:0000256" key="3">
    <source>
        <dbReference type="ARBA" id="ARBA00017562"/>
    </source>
</evidence>
<dbReference type="InterPro" id="IPR050709">
    <property type="entry name" value="Biotin_Carboxyl_Carrier/Decarb"/>
</dbReference>
<evidence type="ECO:0000256" key="2">
    <source>
        <dbReference type="ARBA" id="ARBA00005194"/>
    </source>
</evidence>
<dbReference type="PROSITE" id="PS00188">
    <property type="entry name" value="BIOTIN"/>
    <property type="match status" value="1"/>
</dbReference>